<reference evidence="1 2" key="1">
    <citation type="submission" date="2020-12" db="EMBL/GenBank/DDBJ databases">
        <title>Whole genome sequences of gut porcine anaerobes.</title>
        <authorList>
            <person name="Kubasova T."/>
            <person name="Jahodarova E."/>
            <person name="Rychlik I."/>
        </authorList>
    </citation>
    <scope>NUCLEOTIDE SEQUENCE [LARGE SCALE GENOMIC DNA]</scope>
    <source>
        <strain evidence="1 2">An925</strain>
    </source>
</reference>
<gene>
    <name evidence="1" type="ORF">I6E12_10750</name>
</gene>
<comment type="caution">
    <text evidence="1">The sequence shown here is derived from an EMBL/GenBank/DDBJ whole genome shotgun (WGS) entry which is preliminary data.</text>
</comment>
<evidence type="ECO:0000313" key="2">
    <source>
        <dbReference type="Proteomes" id="UP001200470"/>
    </source>
</evidence>
<name>A0ABS9CIL2_9BACT</name>
<sequence length="50" mass="5305">MAQQTCYADSPDMPVPFAGKGLTGMNAEDEWCCGSSLSMTDLVLPSVSVY</sequence>
<protein>
    <submittedName>
        <fullName evidence="1">Uncharacterized protein</fullName>
    </submittedName>
</protein>
<proteinExistence type="predicted"/>
<dbReference type="RefSeq" id="WP_175549359.1">
    <property type="nucleotide sequence ID" value="NZ_JADYTN010000028.1"/>
</dbReference>
<dbReference type="Proteomes" id="UP001200470">
    <property type="component" value="Unassembled WGS sequence"/>
</dbReference>
<evidence type="ECO:0000313" key="1">
    <source>
        <dbReference type="EMBL" id="MCF2564582.1"/>
    </source>
</evidence>
<accession>A0ABS9CIL2</accession>
<dbReference type="EMBL" id="JADYTN010000028">
    <property type="protein sequence ID" value="MCF2564582.1"/>
    <property type="molecule type" value="Genomic_DNA"/>
</dbReference>
<keyword evidence="2" id="KW-1185">Reference proteome</keyword>
<organism evidence="1 2">
    <name type="scientific">Xylanibacter brevis</name>
    <dbReference type="NCBI Taxonomy" id="83231"/>
    <lineage>
        <taxon>Bacteria</taxon>
        <taxon>Pseudomonadati</taxon>
        <taxon>Bacteroidota</taxon>
        <taxon>Bacteroidia</taxon>
        <taxon>Bacteroidales</taxon>
        <taxon>Prevotellaceae</taxon>
        <taxon>Xylanibacter</taxon>
    </lineage>
</organism>